<evidence type="ECO:0000313" key="1">
    <source>
        <dbReference type="EMBL" id="MDX8532805.1"/>
    </source>
</evidence>
<dbReference type="EMBL" id="JAVIIQ010000006">
    <property type="protein sequence ID" value="MDX8532805.1"/>
    <property type="molecule type" value="Genomic_DNA"/>
</dbReference>
<dbReference type="RefSeq" id="WP_320249104.1">
    <property type="nucleotide sequence ID" value="NZ_JAVIIQ010000006.1"/>
</dbReference>
<evidence type="ECO:0000313" key="2">
    <source>
        <dbReference type="Proteomes" id="UP001285154"/>
    </source>
</evidence>
<name>A0ABU5A554_9HYPH</name>
<keyword evidence="2" id="KW-1185">Reference proteome</keyword>
<dbReference type="Proteomes" id="UP001285154">
    <property type="component" value="Unassembled WGS sequence"/>
</dbReference>
<organism evidence="1 2">
    <name type="scientific">Mesorhizobium vachelliae</name>
    <dbReference type="NCBI Taxonomy" id="3072309"/>
    <lineage>
        <taxon>Bacteria</taxon>
        <taxon>Pseudomonadati</taxon>
        <taxon>Pseudomonadota</taxon>
        <taxon>Alphaproteobacteria</taxon>
        <taxon>Hyphomicrobiales</taxon>
        <taxon>Phyllobacteriaceae</taxon>
        <taxon>Mesorhizobium</taxon>
    </lineage>
</organism>
<protein>
    <submittedName>
        <fullName evidence="1">Uncharacterized protein</fullName>
    </submittedName>
</protein>
<comment type="caution">
    <text evidence="1">The sequence shown here is derived from an EMBL/GenBank/DDBJ whole genome shotgun (WGS) entry which is preliminary data.</text>
</comment>
<accession>A0ABU5A554</accession>
<sequence length="165" mass="18764">MQNQKGQSMPQTSNPEPVRTITDQVEFIDWLVGQVKASDPELIGAGEVKLFDFVVQEFKYGRFRTPMGAGEFLAEAFDDIADQDEKVECSIAVRWLAAEAVGHVFEYGDAGAETFIAMMLEELELDKRIRATEGSRQTRFKSTRRFREQFGFHCDVTVKHGQYVD</sequence>
<proteinExistence type="predicted"/>
<gene>
    <name evidence="1" type="ORF">RFM42_17590</name>
</gene>
<reference evidence="1 2" key="1">
    <citation type="submission" date="2023-08" db="EMBL/GenBank/DDBJ databases">
        <title>Implementing the SeqCode for naming new Mesorhizobium species isolated from Vachellia karroo root nodules.</title>
        <authorList>
            <person name="Van Lill M."/>
        </authorList>
    </citation>
    <scope>NUCLEOTIDE SEQUENCE [LARGE SCALE GENOMIC DNA]</scope>
    <source>
        <strain evidence="1 2">VK25D</strain>
    </source>
</reference>